<gene>
    <name evidence="5" type="ORF">UH38_10515</name>
</gene>
<dbReference type="Proteomes" id="UP000032452">
    <property type="component" value="Unassembled WGS sequence"/>
</dbReference>
<dbReference type="PROSITE" id="PS00080">
    <property type="entry name" value="MULTICOPPER_OXIDASE2"/>
    <property type="match status" value="1"/>
</dbReference>
<evidence type="ECO:0000313" key="6">
    <source>
        <dbReference type="Proteomes" id="UP000032452"/>
    </source>
</evidence>
<evidence type="ECO:0000256" key="1">
    <source>
        <dbReference type="ARBA" id="ARBA00022723"/>
    </source>
</evidence>
<keyword evidence="6" id="KW-1185">Reference proteome</keyword>
<dbReference type="GO" id="GO:0005507">
    <property type="term" value="F:copper ion binding"/>
    <property type="evidence" value="ECO:0007669"/>
    <property type="project" value="InterPro"/>
</dbReference>
<dbReference type="PANTHER" id="PTHR11709:SF394">
    <property type="entry name" value="FI03373P-RELATED"/>
    <property type="match status" value="1"/>
</dbReference>
<evidence type="ECO:0000256" key="3">
    <source>
        <dbReference type="ARBA" id="ARBA00023008"/>
    </source>
</evidence>
<dbReference type="EMBL" id="JYON01000009">
    <property type="protein sequence ID" value="KJH71811.1"/>
    <property type="molecule type" value="Genomic_DNA"/>
</dbReference>
<feature type="domain" description="Plastocyanin-like" evidence="4">
    <location>
        <begin position="98"/>
        <end position="192"/>
    </location>
</feature>
<comment type="caution">
    <text evidence="5">The sequence shown here is derived from an EMBL/GenBank/DDBJ whole genome shotgun (WGS) entry which is preliminary data.</text>
</comment>
<evidence type="ECO:0000313" key="5">
    <source>
        <dbReference type="EMBL" id="KJH71811.1"/>
    </source>
</evidence>
<dbReference type="Pfam" id="PF07732">
    <property type="entry name" value="Cu-oxidase_3"/>
    <property type="match status" value="1"/>
</dbReference>
<dbReference type="SUPFAM" id="SSF49503">
    <property type="entry name" value="Cupredoxins"/>
    <property type="match status" value="6"/>
</dbReference>
<proteinExistence type="predicted"/>
<dbReference type="PATRIC" id="fig|1618023.3.peg.3871"/>
<name>A0A0D8ZX75_9CYAN</name>
<dbReference type="STRING" id="1618023.UH38_10515"/>
<dbReference type="InterPro" id="IPR011707">
    <property type="entry name" value="Cu-oxidase-like_N"/>
</dbReference>
<organism evidence="5 6">
    <name type="scientific">Aliterella atlantica CENA595</name>
    <dbReference type="NCBI Taxonomy" id="1618023"/>
    <lineage>
        <taxon>Bacteria</taxon>
        <taxon>Bacillati</taxon>
        <taxon>Cyanobacteriota</taxon>
        <taxon>Cyanophyceae</taxon>
        <taxon>Chroococcidiopsidales</taxon>
        <taxon>Aliterellaceae</taxon>
        <taxon>Aliterella</taxon>
    </lineage>
</organism>
<keyword evidence="1" id="KW-0479">Metal-binding</keyword>
<dbReference type="PANTHER" id="PTHR11709">
    <property type="entry name" value="MULTI-COPPER OXIDASE"/>
    <property type="match status" value="1"/>
</dbReference>
<dbReference type="InterPro" id="IPR045087">
    <property type="entry name" value="Cu-oxidase_fam"/>
</dbReference>
<keyword evidence="3" id="KW-0186">Copper</keyword>
<dbReference type="OrthoDB" id="9757546at2"/>
<dbReference type="InterPro" id="IPR002355">
    <property type="entry name" value="Cu_oxidase_Cu_BS"/>
</dbReference>
<reference evidence="5 6" key="1">
    <citation type="submission" date="2015-02" db="EMBL/GenBank/DDBJ databases">
        <title>Draft genome of a novel marine cyanobacterium (Chroococcales) isolated from South Atlantic Ocean.</title>
        <authorList>
            <person name="Rigonato J."/>
            <person name="Alvarenga D.O."/>
            <person name="Branco L.H."/>
            <person name="Varani A.M."/>
            <person name="Brandini F.P."/>
            <person name="Fiore M.F."/>
        </authorList>
    </citation>
    <scope>NUCLEOTIDE SEQUENCE [LARGE SCALE GENOMIC DNA]</scope>
    <source>
        <strain evidence="5 6">CENA595</strain>
    </source>
</reference>
<evidence type="ECO:0000256" key="2">
    <source>
        <dbReference type="ARBA" id="ARBA00023002"/>
    </source>
</evidence>
<keyword evidence="2" id="KW-0560">Oxidoreductase</keyword>
<accession>A0A0D8ZX75</accession>
<protein>
    <recommendedName>
        <fullName evidence="4">Plastocyanin-like domain-containing protein</fullName>
    </recommendedName>
</protein>
<sequence>MKNIKYDVVALSVTLWFNRYGDHDHNGLMYVLQEHQDIINYIKDVQSGKLDEEELARKKQELILTYDLTGDTRRIEEWLPDTQEKARQPHPLIVPLVLRASVGDTITINLKNEIKNRPVGIHLVGPGTDANNDGSHIGKNQSSLVDCGKEKSFVWQCDREGVFVFHDAGDFRGDERGTNVHGLFGALVVEPSGARWTDPETGRLLSSGLYADVHQRSQAELETLKQEGKLAPYPNANNPESLTSEYPEPKASFREFVIFFHDEPEWVPPHTPLETNPCDDPNASQAELMHEHTEGSLMPVSYRAEPMISRERELWKKMKDGEIDPHNIVVNEEQHHSSWLFGDPCTPVFKAYLGDPVRIRLVHAGVKETHVFHLHVYEWNAIPFHRDSNIIDAITISPQVGYTIVPFYGAGNRQMVPGDVIWHCHLYPHFHHGMWGIFRTFDKLQAGIDGALFHSRTGKELTPAELAAINAIGDRIRKTRAKNQIIRQLGRYPDLTPIHKLVPLPDREAPPEPTPSHPGYPLFIAGEVGQKSYIPPWHKRQNKQDTFEGLPVTDYDYRQPTQLELNAFNHDPRPGELFTTFAYPDRDKSLHKIAKSQTVKHNIDVLMTPIKYNDYGWWDPHGHLYVLADEDPGIQTFSELLDEAVHHATHRLQAEDPHITPERARQVVASRGVTIEPTKQQPLFLRCRKTEVMQLTLHNRLERYIAETPFDSAFPKGIESNCLEFASYRGECGLHVHIVKFDPICSDGASTGWNYMSAPRFGKKLVYRWWADEEFGTIFTHDHLFANYRQKHGLFGALLVEPEGATFHDPKNPSQEILVGQSAVIRYREQGQEKAYREFCFGNADWVPLFKQAATTNPHSGHNMGAIAHGNAQITQNFVAQAFYEVKDNPKKILQKINITYGMPLEPPNMQDSHDDNGVFGVNYRCEPLSERPNDPSEWFNSKKFFINADEHGSEASKPFQYGDPNTAVFHTLPGEPVRLRLVQGSHEEQHSFQLHGLRWQRFWQDKNSPLRNQQTLGISEAFSFNLDRNYGAGDYLWKYSSAEDLWLGCWGIIRAHDPNSYASHKPSPLMADYTPPQPLCPPPLEQCRRFKVVAKAKTIPYSPVLKDPFGLVFNLVAWAEPGEISCHPVTTPDDEPLVLRCRQGEWVAIELVNQIPDELEVEPLAPELPHDDAERRISNKVSIHADLLTYDVIAHDGANVGINQNSTVDNSEAEPKGEKSRTYYWLADRDVGAVLLQDMADFRNHRHHGLIGALVIEDPNTIPYAVADNTTTAALVPNAVCWHGARATIYHKYTHNKTEEMVLLVQNGLRYFLHGNPALPIGDIPGDVGEDGPDTEDQGLKGFNYRSEPSSHARGYAFTPSTPVFKVKPEANVKLHLVGACDKPRNHSFTLHGHSWKEWEYLGEKSPETSSTSGVTSGFAQTYHFTANKTPGDYMYRSGVLKYDVEQGLWGIMRVRNTC</sequence>
<dbReference type="InterPro" id="IPR008972">
    <property type="entry name" value="Cupredoxin"/>
</dbReference>
<evidence type="ECO:0000259" key="4">
    <source>
        <dbReference type="Pfam" id="PF07732"/>
    </source>
</evidence>
<dbReference type="RefSeq" id="WP_045054616.1">
    <property type="nucleotide sequence ID" value="NZ_CAWMDP010000042.1"/>
</dbReference>
<dbReference type="GO" id="GO:0016491">
    <property type="term" value="F:oxidoreductase activity"/>
    <property type="evidence" value="ECO:0007669"/>
    <property type="project" value="UniProtKB-KW"/>
</dbReference>
<dbReference type="Gene3D" id="2.60.40.420">
    <property type="entry name" value="Cupredoxins - blue copper proteins"/>
    <property type="match status" value="6"/>
</dbReference>